<reference evidence="2" key="1">
    <citation type="submission" date="2022-03" db="EMBL/GenBank/DDBJ databases">
        <authorList>
            <person name="Alioto T."/>
            <person name="Alioto T."/>
            <person name="Gomez Garrido J."/>
        </authorList>
    </citation>
    <scope>NUCLEOTIDE SEQUENCE</scope>
</reference>
<evidence type="ECO:0000313" key="3">
    <source>
        <dbReference type="Proteomes" id="UP001295444"/>
    </source>
</evidence>
<feature type="compositionally biased region" description="Polar residues" evidence="1">
    <location>
        <begin position="23"/>
        <end position="35"/>
    </location>
</feature>
<accession>A0AAD1W3A2</accession>
<feature type="region of interest" description="Disordered" evidence="1">
    <location>
        <begin position="1"/>
        <end position="82"/>
    </location>
</feature>
<keyword evidence="3" id="KW-1185">Reference proteome</keyword>
<dbReference type="AlphaFoldDB" id="A0AAD1W3A2"/>
<gene>
    <name evidence="2" type="ORF">PECUL_23A047613</name>
</gene>
<proteinExistence type="predicted"/>
<dbReference type="EMBL" id="OW240915">
    <property type="protein sequence ID" value="CAH2285017.1"/>
    <property type="molecule type" value="Genomic_DNA"/>
</dbReference>
<organism evidence="2 3">
    <name type="scientific">Pelobates cultripes</name>
    <name type="common">Western spadefoot toad</name>
    <dbReference type="NCBI Taxonomy" id="61616"/>
    <lineage>
        <taxon>Eukaryota</taxon>
        <taxon>Metazoa</taxon>
        <taxon>Chordata</taxon>
        <taxon>Craniata</taxon>
        <taxon>Vertebrata</taxon>
        <taxon>Euteleostomi</taxon>
        <taxon>Amphibia</taxon>
        <taxon>Batrachia</taxon>
        <taxon>Anura</taxon>
        <taxon>Pelobatoidea</taxon>
        <taxon>Pelobatidae</taxon>
        <taxon>Pelobates</taxon>
    </lineage>
</organism>
<protein>
    <submittedName>
        <fullName evidence="2">Uncharacterized protein</fullName>
    </submittedName>
</protein>
<name>A0AAD1W3A2_PELCU</name>
<evidence type="ECO:0000256" key="1">
    <source>
        <dbReference type="SAM" id="MobiDB-lite"/>
    </source>
</evidence>
<dbReference type="Proteomes" id="UP001295444">
    <property type="component" value="Chromosome 04"/>
</dbReference>
<evidence type="ECO:0000313" key="2">
    <source>
        <dbReference type="EMBL" id="CAH2285017.1"/>
    </source>
</evidence>
<sequence>MSQPKQRHQTERGDKNNFFGVRASQTRGLSQQGETQDGGDEEQISPQETVAADLPVMQGIPQAIPQAPAHVSERSTNHPLRL</sequence>